<feature type="compositionally biased region" description="Low complexity" evidence="4">
    <location>
        <begin position="259"/>
        <end position="275"/>
    </location>
</feature>
<dbReference type="Pfam" id="PF03036">
    <property type="entry name" value="Perilipin"/>
    <property type="match status" value="1"/>
</dbReference>
<dbReference type="InterPro" id="IPR004279">
    <property type="entry name" value="Perilipin"/>
</dbReference>
<feature type="compositionally biased region" description="Low complexity" evidence="4">
    <location>
        <begin position="289"/>
        <end position="304"/>
    </location>
</feature>
<name>A0ABD2W5Y6_9HYME</name>
<keyword evidence="6" id="KW-1185">Reference proteome</keyword>
<dbReference type="AlphaFoldDB" id="A0ABD2W5Y6"/>
<evidence type="ECO:0000256" key="3">
    <source>
        <dbReference type="ARBA" id="ARBA00022677"/>
    </source>
</evidence>
<dbReference type="EMBL" id="JBJJXI010000136">
    <property type="protein sequence ID" value="KAL3388119.1"/>
    <property type="molecule type" value="Genomic_DNA"/>
</dbReference>
<evidence type="ECO:0008006" key="7">
    <source>
        <dbReference type="Google" id="ProtNLM"/>
    </source>
</evidence>
<keyword evidence="3" id="KW-0551">Lipid droplet</keyword>
<reference evidence="5 6" key="1">
    <citation type="journal article" date="2024" name="bioRxiv">
        <title>A reference genome for Trichogramma kaykai: A tiny desert-dwelling parasitoid wasp with competing sex-ratio distorters.</title>
        <authorList>
            <person name="Culotta J."/>
            <person name="Lindsey A.R."/>
        </authorList>
    </citation>
    <scope>NUCLEOTIDE SEQUENCE [LARGE SCALE GENOMIC DNA]</scope>
    <source>
        <strain evidence="5 6">KSX58</strain>
    </source>
</reference>
<protein>
    <recommendedName>
        <fullName evidence="7">Lipid storage droplets surface-binding protein 1</fullName>
    </recommendedName>
</protein>
<comment type="similarity">
    <text evidence="2">Belongs to the perilipin family.</text>
</comment>
<proteinExistence type="inferred from homology"/>
<evidence type="ECO:0000313" key="5">
    <source>
        <dbReference type="EMBL" id="KAL3388119.1"/>
    </source>
</evidence>
<sequence length="321" mass="35339">MTASTMEASQLPQVEVVHRVLELPMVGIACNAWLSTYSRVKDSNQLIHWTLSMAESSLTSATKTAAPYAKKLETPINFVDRNLCRGLDSIERNIPIVKETPDMILENAYMTALAKIRPAVSRINYANEYLASRTASIRDVSWNKMNELLGSQYGTVAVSGLDNTAFALEMLVDKYFPAVEAVEEKFPETVSAEEDRLLHTLQTVGRLSNKTARRVYANVVYRLRTLSKDNLRSFLSSLVDFLRLANYVQALDATKHQVTTATTTTTTTTTTTGATSPVGNGRVEESKSESASVPAAAAAPQKSANGKQKRQQRDGDEQPQQ</sequence>
<accession>A0ABD2W5Y6</accession>
<comment type="caution">
    <text evidence="5">The sequence shown here is derived from an EMBL/GenBank/DDBJ whole genome shotgun (WGS) entry which is preliminary data.</text>
</comment>
<dbReference type="PANTHER" id="PTHR14024">
    <property type="entry name" value="PERILIPIN"/>
    <property type="match status" value="1"/>
</dbReference>
<comment type="subcellular location">
    <subcellularLocation>
        <location evidence="1">Lipid droplet</location>
    </subcellularLocation>
</comment>
<feature type="compositionally biased region" description="Basic and acidic residues" evidence="4">
    <location>
        <begin position="311"/>
        <end position="321"/>
    </location>
</feature>
<organism evidence="5 6">
    <name type="scientific">Trichogramma kaykai</name>
    <dbReference type="NCBI Taxonomy" id="54128"/>
    <lineage>
        <taxon>Eukaryota</taxon>
        <taxon>Metazoa</taxon>
        <taxon>Ecdysozoa</taxon>
        <taxon>Arthropoda</taxon>
        <taxon>Hexapoda</taxon>
        <taxon>Insecta</taxon>
        <taxon>Pterygota</taxon>
        <taxon>Neoptera</taxon>
        <taxon>Endopterygota</taxon>
        <taxon>Hymenoptera</taxon>
        <taxon>Apocrita</taxon>
        <taxon>Proctotrupomorpha</taxon>
        <taxon>Chalcidoidea</taxon>
        <taxon>Trichogrammatidae</taxon>
        <taxon>Trichogramma</taxon>
    </lineage>
</organism>
<evidence type="ECO:0000256" key="2">
    <source>
        <dbReference type="ARBA" id="ARBA00006311"/>
    </source>
</evidence>
<dbReference type="GO" id="GO:0005811">
    <property type="term" value="C:lipid droplet"/>
    <property type="evidence" value="ECO:0007669"/>
    <property type="project" value="UniProtKB-SubCell"/>
</dbReference>
<evidence type="ECO:0000313" key="6">
    <source>
        <dbReference type="Proteomes" id="UP001627154"/>
    </source>
</evidence>
<gene>
    <name evidence="5" type="ORF">TKK_017168</name>
</gene>
<dbReference type="Proteomes" id="UP001627154">
    <property type="component" value="Unassembled WGS sequence"/>
</dbReference>
<feature type="region of interest" description="Disordered" evidence="4">
    <location>
        <begin position="258"/>
        <end position="321"/>
    </location>
</feature>
<evidence type="ECO:0000256" key="4">
    <source>
        <dbReference type="SAM" id="MobiDB-lite"/>
    </source>
</evidence>
<evidence type="ECO:0000256" key="1">
    <source>
        <dbReference type="ARBA" id="ARBA00004502"/>
    </source>
</evidence>
<dbReference type="PANTHER" id="PTHR14024:SF53">
    <property type="entry name" value="LIPID STORAGE DROPLETS SURFACE-BINDING PROTEIN 2"/>
    <property type="match status" value="1"/>
</dbReference>